<dbReference type="InterPro" id="IPR029063">
    <property type="entry name" value="SAM-dependent_MTases_sf"/>
</dbReference>
<evidence type="ECO:0000259" key="1">
    <source>
        <dbReference type="Pfam" id="PF08241"/>
    </source>
</evidence>
<evidence type="ECO:0000313" key="3">
    <source>
        <dbReference type="Proteomes" id="UP000177050"/>
    </source>
</evidence>
<dbReference type="Proteomes" id="UP000177050">
    <property type="component" value="Unassembled WGS sequence"/>
</dbReference>
<proteinExistence type="predicted"/>
<dbReference type="EMBL" id="MGBR01000001">
    <property type="protein sequence ID" value="OGK73667.1"/>
    <property type="molecule type" value="Genomic_DNA"/>
</dbReference>
<organism evidence="2 3">
    <name type="scientific">Candidatus Roizmanbacteria bacterium RIFOXYD1_FULL_38_12</name>
    <dbReference type="NCBI Taxonomy" id="1802093"/>
    <lineage>
        <taxon>Bacteria</taxon>
        <taxon>Candidatus Roizmaniibacteriota</taxon>
    </lineage>
</organism>
<dbReference type="SUPFAM" id="SSF53335">
    <property type="entry name" value="S-adenosyl-L-methionine-dependent methyltransferases"/>
    <property type="match status" value="1"/>
</dbReference>
<reference evidence="2 3" key="1">
    <citation type="journal article" date="2016" name="Nat. Commun.">
        <title>Thousands of microbial genomes shed light on interconnected biogeochemical processes in an aquifer system.</title>
        <authorList>
            <person name="Anantharaman K."/>
            <person name="Brown C.T."/>
            <person name="Hug L.A."/>
            <person name="Sharon I."/>
            <person name="Castelle C.J."/>
            <person name="Probst A.J."/>
            <person name="Thomas B.C."/>
            <person name="Singh A."/>
            <person name="Wilkins M.J."/>
            <person name="Karaoz U."/>
            <person name="Brodie E.L."/>
            <person name="Williams K.H."/>
            <person name="Hubbard S.S."/>
            <person name="Banfield J.F."/>
        </authorList>
    </citation>
    <scope>NUCLEOTIDE SEQUENCE [LARGE SCALE GENOMIC DNA]</scope>
</reference>
<accession>A0A1F7L0K6</accession>
<feature type="domain" description="Methyltransferase type 11" evidence="1">
    <location>
        <begin position="52"/>
        <end position="146"/>
    </location>
</feature>
<dbReference type="AlphaFoldDB" id="A0A1F7L0K6"/>
<gene>
    <name evidence="2" type="ORF">A3K52_02680</name>
</gene>
<dbReference type="PANTHER" id="PTHR43861">
    <property type="entry name" value="TRANS-ACONITATE 2-METHYLTRANSFERASE-RELATED"/>
    <property type="match status" value="1"/>
</dbReference>
<dbReference type="GO" id="GO:0008757">
    <property type="term" value="F:S-adenosylmethionine-dependent methyltransferase activity"/>
    <property type="evidence" value="ECO:0007669"/>
    <property type="project" value="InterPro"/>
</dbReference>
<dbReference type="InterPro" id="IPR013216">
    <property type="entry name" value="Methyltransf_11"/>
</dbReference>
<comment type="caution">
    <text evidence="2">The sequence shown here is derived from an EMBL/GenBank/DDBJ whole genome shotgun (WGS) entry which is preliminary data.</text>
</comment>
<name>A0A1F7L0K6_9BACT</name>
<dbReference type="PANTHER" id="PTHR43861:SF6">
    <property type="entry name" value="METHYLTRANSFERASE TYPE 11"/>
    <property type="match status" value="1"/>
</dbReference>
<protein>
    <recommendedName>
        <fullName evidence="1">Methyltransferase type 11 domain-containing protein</fullName>
    </recommendedName>
</protein>
<evidence type="ECO:0000313" key="2">
    <source>
        <dbReference type="EMBL" id="OGK73667.1"/>
    </source>
</evidence>
<dbReference type="Gene3D" id="3.40.50.150">
    <property type="entry name" value="Vaccinia Virus protein VP39"/>
    <property type="match status" value="1"/>
</dbReference>
<dbReference type="Pfam" id="PF08241">
    <property type="entry name" value="Methyltransf_11"/>
    <property type="match status" value="1"/>
</dbReference>
<dbReference type="CDD" id="cd02440">
    <property type="entry name" value="AdoMet_MTases"/>
    <property type="match status" value="1"/>
</dbReference>
<sequence>MGSDNIDKKTKIIADLERIIPDKIPPYSKRLLQEHVLRYQFVSKYIKGKTVLDVACGSGYGSYIIANSGAKKVYAADCDSKTISYAKKRYPHDNINYICTDAAKLSVANCLIDVVVSFETIEHLSKPKLFLKEMYRLLKRTGICIISTPNKHCSLEDNPYHLKEYTFSEFTNILEQYFPGKKYYFGQRKVIKPIISFYLFLKRYLPSVFLPLLRIRPWEKLNIIKINKKATHDYLYFIAVCYKN</sequence>